<feature type="transmembrane region" description="Helical" evidence="8">
    <location>
        <begin position="284"/>
        <end position="304"/>
    </location>
</feature>
<dbReference type="GO" id="GO:0006865">
    <property type="term" value="P:amino acid transport"/>
    <property type="evidence" value="ECO:0007669"/>
    <property type="project" value="UniProtKB-KW"/>
</dbReference>
<comment type="caution">
    <text evidence="10">The sequence shown here is derived from an EMBL/GenBank/DDBJ whole genome shotgun (WGS) entry which is preliminary data.</text>
</comment>
<evidence type="ECO:0000256" key="7">
    <source>
        <dbReference type="SAM" id="MobiDB-lite"/>
    </source>
</evidence>
<comment type="subcellular location">
    <subcellularLocation>
        <location evidence="1">Membrane</location>
    </subcellularLocation>
</comment>
<reference evidence="10 11" key="1">
    <citation type="journal article" date="2018" name="Mol. Plant">
        <title>The genome of Artemisia annua provides insight into the evolution of Asteraceae family and artemisinin biosynthesis.</title>
        <authorList>
            <person name="Shen Q."/>
            <person name="Zhang L."/>
            <person name="Liao Z."/>
            <person name="Wang S."/>
            <person name="Yan T."/>
            <person name="Shi P."/>
            <person name="Liu M."/>
            <person name="Fu X."/>
            <person name="Pan Q."/>
            <person name="Wang Y."/>
            <person name="Lv Z."/>
            <person name="Lu X."/>
            <person name="Zhang F."/>
            <person name="Jiang W."/>
            <person name="Ma Y."/>
            <person name="Chen M."/>
            <person name="Hao X."/>
            <person name="Li L."/>
            <person name="Tang Y."/>
            <person name="Lv G."/>
            <person name="Zhou Y."/>
            <person name="Sun X."/>
            <person name="Brodelius P.E."/>
            <person name="Rose J.K.C."/>
            <person name="Tang K."/>
        </authorList>
    </citation>
    <scope>NUCLEOTIDE SEQUENCE [LARGE SCALE GENOMIC DNA]</scope>
    <source>
        <strain evidence="11">cv. Huhao1</strain>
        <tissue evidence="10">Leaf</tissue>
    </source>
</reference>
<evidence type="ECO:0000256" key="5">
    <source>
        <dbReference type="ARBA" id="ARBA00022989"/>
    </source>
</evidence>
<evidence type="ECO:0000256" key="4">
    <source>
        <dbReference type="ARBA" id="ARBA00022970"/>
    </source>
</evidence>
<evidence type="ECO:0000256" key="2">
    <source>
        <dbReference type="ARBA" id="ARBA00022448"/>
    </source>
</evidence>
<feature type="transmembrane region" description="Helical" evidence="8">
    <location>
        <begin position="325"/>
        <end position="347"/>
    </location>
</feature>
<dbReference type="InterPro" id="IPR013057">
    <property type="entry name" value="AA_transpt_TM"/>
</dbReference>
<dbReference type="AlphaFoldDB" id="A0A2U1P2W8"/>
<feature type="transmembrane region" description="Helical" evidence="8">
    <location>
        <begin position="173"/>
        <end position="191"/>
    </location>
</feature>
<gene>
    <name evidence="10" type="ORF">CTI12_AA199980</name>
</gene>
<evidence type="ECO:0000256" key="1">
    <source>
        <dbReference type="ARBA" id="ARBA00004370"/>
    </source>
</evidence>
<keyword evidence="5 8" id="KW-1133">Transmembrane helix</keyword>
<proteinExistence type="predicted"/>
<feature type="compositionally biased region" description="Basic and acidic residues" evidence="7">
    <location>
        <begin position="140"/>
        <end position="155"/>
    </location>
</feature>
<keyword evidence="11" id="KW-1185">Reference proteome</keyword>
<evidence type="ECO:0000256" key="8">
    <source>
        <dbReference type="SAM" id="Phobius"/>
    </source>
</evidence>
<dbReference type="GO" id="GO:0016020">
    <property type="term" value="C:membrane"/>
    <property type="evidence" value="ECO:0007669"/>
    <property type="project" value="UniProtKB-SubCell"/>
</dbReference>
<accession>A0A2U1P2W8</accession>
<feature type="region of interest" description="Disordered" evidence="7">
    <location>
        <begin position="130"/>
        <end position="155"/>
    </location>
</feature>
<organism evidence="10 11">
    <name type="scientific">Artemisia annua</name>
    <name type="common">Sweet wormwood</name>
    <dbReference type="NCBI Taxonomy" id="35608"/>
    <lineage>
        <taxon>Eukaryota</taxon>
        <taxon>Viridiplantae</taxon>
        <taxon>Streptophyta</taxon>
        <taxon>Embryophyta</taxon>
        <taxon>Tracheophyta</taxon>
        <taxon>Spermatophyta</taxon>
        <taxon>Magnoliopsida</taxon>
        <taxon>eudicotyledons</taxon>
        <taxon>Gunneridae</taxon>
        <taxon>Pentapetalae</taxon>
        <taxon>asterids</taxon>
        <taxon>campanulids</taxon>
        <taxon>Asterales</taxon>
        <taxon>Asteraceae</taxon>
        <taxon>Asteroideae</taxon>
        <taxon>Anthemideae</taxon>
        <taxon>Artemisiinae</taxon>
        <taxon>Artemisia</taxon>
    </lineage>
</organism>
<keyword evidence="6 8" id="KW-0472">Membrane</keyword>
<feature type="domain" description="Amino acid transporter transmembrane" evidence="9">
    <location>
        <begin position="174"/>
        <end position="275"/>
    </location>
</feature>
<sequence>MFLLKQKNISRDPDNLKVDVEVIIVKFENCLEARVKERSKSKEDQLFTSNAQSMEVVDLQDSSIRVSSKICYRPIILNVDSDMYSDSNDHTEDNLEEVTGSLRSEDHIEEVKEEYICRIECKVSHNGEEEQVEISVTEGSGKHHEDETSSKRSRDNSKESRLPWLLINNMNDWWFQVGFVLTTGINSAYVLGYSGAVMVPLGWLGGVVGLILATAISLYANALIAKLHEFGGKRHIRYLAGFVYGPKASSLTWILQYVNFFMINVGYVILTGAVMVPLGWLGGVVGLILATAISLYANALIAKLHEFGGKRHIRYLAGFVYGPKAYSLTWILQYVNFFMINVGYVILTGQAT</sequence>
<dbReference type="Proteomes" id="UP000245207">
    <property type="component" value="Unassembled WGS sequence"/>
</dbReference>
<dbReference type="PANTHER" id="PTHR48017">
    <property type="entry name" value="OS05G0424000 PROTEIN-RELATED"/>
    <property type="match status" value="1"/>
</dbReference>
<dbReference type="OrthoDB" id="40134at2759"/>
<evidence type="ECO:0000313" key="10">
    <source>
        <dbReference type="EMBL" id="PWA80115.1"/>
    </source>
</evidence>
<protein>
    <submittedName>
        <fullName evidence="10">Proline transporter 3</fullName>
    </submittedName>
</protein>
<feature type="transmembrane region" description="Helical" evidence="8">
    <location>
        <begin position="257"/>
        <end position="278"/>
    </location>
</feature>
<keyword evidence="4" id="KW-0029">Amino-acid transport</keyword>
<dbReference type="Pfam" id="PF01490">
    <property type="entry name" value="Aa_trans"/>
    <property type="match status" value="1"/>
</dbReference>
<dbReference type="EMBL" id="PKPP01001764">
    <property type="protein sequence ID" value="PWA80115.1"/>
    <property type="molecule type" value="Genomic_DNA"/>
</dbReference>
<keyword evidence="3 8" id="KW-0812">Transmembrane</keyword>
<evidence type="ECO:0000259" key="9">
    <source>
        <dbReference type="Pfam" id="PF01490"/>
    </source>
</evidence>
<evidence type="ECO:0000256" key="6">
    <source>
        <dbReference type="ARBA" id="ARBA00023136"/>
    </source>
</evidence>
<evidence type="ECO:0000256" key="3">
    <source>
        <dbReference type="ARBA" id="ARBA00022692"/>
    </source>
</evidence>
<evidence type="ECO:0000313" key="11">
    <source>
        <dbReference type="Proteomes" id="UP000245207"/>
    </source>
</evidence>
<name>A0A2U1P2W8_ARTAN</name>
<feature type="transmembrane region" description="Helical" evidence="8">
    <location>
        <begin position="203"/>
        <end position="224"/>
    </location>
</feature>
<dbReference type="STRING" id="35608.A0A2U1P2W8"/>
<keyword evidence="2" id="KW-0813">Transport</keyword>